<dbReference type="GO" id="GO:0015171">
    <property type="term" value="F:amino acid transmembrane transporter activity"/>
    <property type="evidence" value="ECO:0007669"/>
    <property type="project" value="TreeGrafter"/>
</dbReference>
<feature type="transmembrane region" description="Helical" evidence="6">
    <location>
        <begin position="6"/>
        <end position="25"/>
    </location>
</feature>
<dbReference type="Proteomes" id="UP001212263">
    <property type="component" value="Unassembled WGS sequence"/>
</dbReference>
<comment type="caution">
    <text evidence="11">The sequence shown here is derived from an EMBL/GenBank/DDBJ whole genome shotgun (WGS) entry which is preliminary data.</text>
</comment>
<evidence type="ECO:0000313" key="7">
    <source>
        <dbReference type="EMBL" id="MCG4959799.1"/>
    </source>
</evidence>
<evidence type="ECO:0000313" key="14">
    <source>
        <dbReference type="Proteomes" id="UP000284434"/>
    </source>
</evidence>
<keyword evidence="5 6" id="KW-0472">Membrane</keyword>
<evidence type="ECO:0000256" key="5">
    <source>
        <dbReference type="ARBA" id="ARBA00023136"/>
    </source>
</evidence>
<feature type="transmembrane region" description="Helical" evidence="6">
    <location>
        <begin position="146"/>
        <end position="168"/>
    </location>
</feature>
<evidence type="ECO:0000256" key="6">
    <source>
        <dbReference type="SAM" id="Phobius"/>
    </source>
</evidence>
<gene>
    <name evidence="10" type="ORF">DWW24_11915</name>
    <name evidence="9" type="ORF">DWW57_16385</name>
    <name evidence="11" type="ORF">DXA53_04890</name>
    <name evidence="7" type="ORF">L0P03_08050</name>
    <name evidence="8" type="ORF">PN645_06765</name>
</gene>
<evidence type="ECO:0000256" key="3">
    <source>
        <dbReference type="ARBA" id="ARBA00022692"/>
    </source>
</evidence>
<accession>A0A1Y4A8M8</accession>
<dbReference type="Proteomes" id="UP001199750">
    <property type="component" value="Unassembled WGS sequence"/>
</dbReference>
<evidence type="ECO:0000313" key="10">
    <source>
        <dbReference type="EMBL" id="RGV25109.1"/>
    </source>
</evidence>
<evidence type="ECO:0000313" key="13">
    <source>
        <dbReference type="Proteomes" id="UP000284243"/>
    </source>
</evidence>
<dbReference type="AlphaFoldDB" id="A0A1Y4A8M8"/>
<reference evidence="7" key="2">
    <citation type="submission" date="2022-01" db="EMBL/GenBank/DDBJ databases">
        <title>Collection of gut derived symbiotic bacterial strains cultured from healthy donors.</title>
        <authorList>
            <person name="Lin H."/>
            <person name="Kohout C."/>
            <person name="Waligurski E."/>
            <person name="Pamer E.G."/>
        </authorList>
    </citation>
    <scope>NUCLEOTIDE SEQUENCE</scope>
    <source>
        <strain evidence="7">DFI.1.149</strain>
    </source>
</reference>
<dbReference type="PANTHER" id="PTHR30086:SF20">
    <property type="entry name" value="ARGININE EXPORTER PROTEIN ARGO-RELATED"/>
    <property type="match status" value="1"/>
</dbReference>
<dbReference type="Pfam" id="PF01810">
    <property type="entry name" value="LysE"/>
    <property type="match status" value="1"/>
</dbReference>
<evidence type="ECO:0000313" key="12">
    <source>
        <dbReference type="Proteomes" id="UP000283426"/>
    </source>
</evidence>
<dbReference type="Proteomes" id="UP000284243">
    <property type="component" value="Unassembled WGS sequence"/>
</dbReference>
<dbReference type="Proteomes" id="UP000283426">
    <property type="component" value="Unassembled WGS sequence"/>
</dbReference>
<keyword evidence="3 6" id="KW-0812">Transmembrane</keyword>
<reference evidence="8" key="3">
    <citation type="submission" date="2023-01" db="EMBL/GenBank/DDBJ databases">
        <title>Human gut microbiome strain richness.</title>
        <authorList>
            <person name="Chen-Liaw A."/>
        </authorList>
    </citation>
    <scope>NUCLEOTIDE SEQUENCE</scope>
    <source>
        <strain evidence="8">RTP21484st1_B7_RTP21484_190118</strain>
    </source>
</reference>
<dbReference type="EMBL" id="QRYW01000024">
    <property type="protein sequence ID" value="RGV25109.1"/>
    <property type="molecule type" value="Genomic_DNA"/>
</dbReference>
<evidence type="ECO:0000313" key="8">
    <source>
        <dbReference type="EMBL" id="MDB9222709.1"/>
    </source>
</evidence>
<dbReference type="GO" id="GO:0005886">
    <property type="term" value="C:plasma membrane"/>
    <property type="evidence" value="ECO:0007669"/>
    <property type="project" value="UniProtKB-SubCell"/>
</dbReference>
<sequence>MNLWGFISAAVLLTLMPGPDILFVITQSITRGRKAGMVFAAGLCTGLIAHVTAVSLGVSILLMSSPVAFTMLKFAGAAYLLYLGVKAFLARRENHFELSGDAAVSGKLYRKGILMNILNPKVILFFLAFFPQFIDKGIENPIPQMLLLGLVFMVQAFLIFSMVAAVADRLARRLMQNPKVALAVNVAESLIYCVIGVSILFVR</sequence>
<dbReference type="Proteomes" id="UP000284434">
    <property type="component" value="Unassembled WGS sequence"/>
</dbReference>
<dbReference type="PIRSF" id="PIRSF006324">
    <property type="entry name" value="LeuE"/>
    <property type="match status" value="1"/>
</dbReference>
<keyword evidence="4 6" id="KW-1133">Transmembrane helix</keyword>
<dbReference type="EMBL" id="QRYC01000032">
    <property type="protein sequence ID" value="RGU54360.1"/>
    <property type="molecule type" value="Genomic_DNA"/>
</dbReference>
<dbReference type="GeneID" id="61276288"/>
<evidence type="ECO:0000313" key="9">
    <source>
        <dbReference type="EMBL" id="RGU54360.1"/>
    </source>
</evidence>
<evidence type="ECO:0000256" key="2">
    <source>
        <dbReference type="ARBA" id="ARBA00022475"/>
    </source>
</evidence>
<proteinExistence type="predicted"/>
<name>A0A1Y4A8M8_9BACT</name>
<organism evidence="11 14">
    <name type="scientific">Odoribacter splanchnicus</name>
    <dbReference type="NCBI Taxonomy" id="28118"/>
    <lineage>
        <taxon>Bacteria</taxon>
        <taxon>Pseudomonadati</taxon>
        <taxon>Bacteroidota</taxon>
        <taxon>Bacteroidia</taxon>
        <taxon>Bacteroidales</taxon>
        <taxon>Odoribacteraceae</taxon>
        <taxon>Odoribacter</taxon>
    </lineage>
</organism>
<feature type="transmembrane region" description="Helical" evidence="6">
    <location>
        <begin position="68"/>
        <end position="89"/>
    </location>
</feature>
<evidence type="ECO:0000313" key="11">
    <source>
        <dbReference type="EMBL" id="RGY08379.1"/>
    </source>
</evidence>
<feature type="transmembrane region" description="Helical" evidence="6">
    <location>
        <begin position="180"/>
        <end position="202"/>
    </location>
</feature>
<dbReference type="EMBL" id="JAKNDN010000013">
    <property type="protein sequence ID" value="MCG4959799.1"/>
    <property type="molecule type" value="Genomic_DNA"/>
</dbReference>
<protein>
    <submittedName>
        <fullName evidence="11">LysE family translocator</fullName>
    </submittedName>
</protein>
<feature type="transmembrane region" description="Helical" evidence="6">
    <location>
        <begin position="37"/>
        <end position="62"/>
    </location>
</feature>
<dbReference type="OMA" id="AGVWCGD"/>
<evidence type="ECO:0000256" key="4">
    <source>
        <dbReference type="ARBA" id="ARBA00022989"/>
    </source>
</evidence>
<comment type="subcellular location">
    <subcellularLocation>
        <location evidence="1">Cell membrane</location>
        <topology evidence="1">Multi-pass membrane protein</topology>
    </subcellularLocation>
</comment>
<dbReference type="RefSeq" id="WP_013613224.1">
    <property type="nucleotide sequence ID" value="NZ_CABJFF010000017.1"/>
</dbReference>
<dbReference type="InterPro" id="IPR001123">
    <property type="entry name" value="LeuE-type"/>
</dbReference>
<reference evidence="12 13" key="1">
    <citation type="submission" date="2018-08" db="EMBL/GenBank/DDBJ databases">
        <title>A genome reference for cultivated species of the human gut microbiota.</title>
        <authorList>
            <person name="Zou Y."/>
            <person name="Xue W."/>
            <person name="Luo G."/>
        </authorList>
    </citation>
    <scope>NUCLEOTIDE SEQUENCE [LARGE SCALE GENOMIC DNA]</scope>
    <source>
        <strain evidence="10 12">AF14-6AC</strain>
        <strain evidence="9 13">AF16-14</strain>
        <strain evidence="11 14">OF03-11</strain>
    </source>
</reference>
<dbReference type="EMBL" id="QSCO01000005">
    <property type="protein sequence ID" value="RGY08379.1"/>
    <property type="molecule type" value="Genomic_DNA"/>
</dbReference>
<dbReference type="PANTHER" id="PTHR30086">
    <property type="entry name" value="ARGININE EXPORTER PROTEIN ARGO"/>
    <property type="match status" value="1"/>
</dbReference>
<feature type="transmembrane region" description="Helical" evidence="6">
    <location>
        <begin position="113"/>
        <end position="134"/>
    </location>
</feature>
<evidence type="ECO:0000256" key="1">
    <source>
        <dbReference type="ARBA" id="ARBA00004651"/>
    </source>
</evidence>
<dbReference type="EMBL" id="JAQMRD010000006">
    <property type="protein sequence ID" value="MDB9222709.1"/>
    <property type="molecule type" value="Genomic_DNA"/>
</dbReference>
<keyword evidence="2" id="KW-1003">Cell membrane</keyword>